<evidence type="ECO:0000256" key="4">
    <source>
        <dbReference type="ARBA" id="ARBA00022741"/>
    </source>
</evidence>
<sequence>MIQLKDLLQQADSCQCSSPEAFTVTEDTIKELHRTAMAGSSALPSDAYRTGMPTNFADRYHPPHPEDIKRLTGHLADQIQSSKSSLHPIELAAMAGKRLIDIQPFDDANEETALLLMNQILISAGYLPISIGPERQEAYHHALTISRKEYNMEPFSRLIAECVLEEGQKRVPQPDRPCQEIR</sequence>
<proteinExistence type="predicted"/>
<keyword evidence="4" id="KW-0547">Nucleotide-binding</keyword>
<keyword evidence="6" id="KW-0067">ATP-binding</keyword>
<reference evidence="10 11" key="1">
    <citation type="submission" date="2020-08" db="EMBL/GenBank/DDBJ databases">
        <title>Genome public.</title>
        <authorList>
            <person name="Liu C."/>
            <person name="Sun Q."/>
        </authorList>
    </citation>
    <scope>NUCLEOTIDE SEQUENCE [LARGE SCALE GENOMIC DNA]</scope>
    <source>
        <strain evidence="10 11">NSJ-66</strain>
    </source>
</reference>
<organism evidence="10 11">
    <name type="scientific">Hungatella hominis</name>
    <dbReference type="NCBI Taxonomy" id="2763050"/>
    <lineage>
        <taxon>Bacteria</taxon>
        <taxon>Bacillati</taxon>
        <taxon>Bacillota</taxon>
        <taxon>Clostridia</taxon>
        <taxon>Lachnospirales</taxon>
        <taxon>Lachnospiraceae</taxon>
        <taxon>Hungatella</taxon>
    </lineage>
</organism>
<evidence type="ECO:0000256" key="8">
    <source>
        <dbReference type="ARBA" id="ARBA00023136"/>
    </source>
</evidence>
<keyword evidence="2" id="KW-0812">Transmembrane</keyword>
<comment type="subcellular location">
    <subcellularLocation>
        <location evidence="1">Membrane</location>
        <topology evidence="1">Single-pass membrane protein</topology>
    </subcellularLocation>
</comment>
<dbReference type="InterPro" id="IPR040198">
    <property type="entry name" value="Fido_containing"/>
</dbReference>
<dbReference type="SUPFAM" id="SSF140931">
    <property type="entry name" value="Fic-like"/>
    <property type="match status" value="1"/>
</dbReference>
<dbReference type="PANTHER" id="PTHR13504:SF34">
    <property type="entry name" value="PROTEIN ADENYLYLTRANSFERASE FICD"/>
    <property type="match status" value="1"/>
</dbReference>
<dbReference type="Gene3D" id="1.10.3290.10">
    <property type="entry name" value="Fido-like domain"/>
    <property type="match status" value="1"/>
</dbReference>
<evidence type="ECO:0000313" key="10">
    <source>
        <dbReference type="EMBL" id="MBC5711403.1"/>
    </source>
</evidence>
<evidence type="ECO:0000313" key="11">
    <source>
        <dbReference type="Proteomes" id="UP000634672"/>
    </source>
</evidence>
<keyword evidence="11" id="KW-1185">Reference proteome</keyword>
<dbReference type="PROSITE" id="PS51459">
    <property type="entry name" value="FIDO"/>
    <property type="match status" value="1"/>
</dbReference>
<dbReference type="RefSeq" id="WP_187024021.1">
    <property type="nucleotide sequence ID" value="NZ_JACOPB010000018.1"/>
</dbReference>
<dbReference type="Pfam" id="PF02661">
    <property type="entry name" value="Fic"/>
    <property type="match status" value="1"/>
</dbReference>
<dbReference type="PANTHER" id="PTHR13504">
    <property type="entry name" value="FIDO DOMAIN-CONTAINING PROTEIN DDB_G0283145"/>
    <property type="match status" value="1"/>
</dbReference>
<evidence type="ECO:0000256" key="7">
    <source>
        <dbReference type="ARBA" id="ARBA00022989"/>
    </source>
</evidence>
<keyword evidence="7" id="KW-1133">Transmembrane helix</keyword>
<evidence type="ECO:0000256" key="6">
    <source>
        <dbReference type="ARBA" id="ARBA00022840"/>
    </source>
</evidence>
<name>A0ABR7HDX2_9FIRM</name>
<evidence type="ECO:0000256" key="2">
    <source>
        <dbReference type="ARBA" id="ARBA00022692"/>
    </source>
</evidence>
<evidence type="ECO:0000256" key="1">
    <source>
        <dbReference type="ARBA" id="ARBA00004167"/>
    </source>
</evidence>
<comment type="caution">
    <text evidence="10">The sequence shown here is derived from an EMBL/GenBank/DDBJ whole genome shotgun (WGS) entry which is preliminary data.</text>
</comment>
<evidence type="ECO:0000256" key="5">
    <source>
        <dbReference type="ARBA" id="ARBA00022803"/>
    </source>
</evidence>
<evidence type="ECO:0000259" key="9">
    <source>
        <dbReference type="PROSITE" id="PS51459"/>
    </source>
</evidence>
<feature type="domain" description="Fido" evidence="9">
    <location>
        <begin position="24"/>
        <end position="161"/>
    </location>
</feature>
<gene>
    <name evidence="10" type="ORF">H8S75_26050</name>
</gene>
<keyword evidence="8" id="KW-0472">Membrane</keyword>
<protein>
    <submittedName>
        <fullName evidence="10">Fic family protein</fullName>
    </submittedName>
</protein>
<dbReference type="InterPro" id="IPR003812">
    <property type="entry name" value="Fido"/>
</dbReference>
<evidence type="ECO:0000256" key="3">
    <source>
        <dbReference type="ARBA" id="ARBA00022737"/>
    </source>
</evidence>
<keyword evidence="5" id="KW-0802">TPR repeat</keyword>
<dbReference type="InterPro" id="IPR036597">
    <property type="entry name" value="Fido-like_dom_sf"/>
</dbReference>
<accession>A0ABR7HDX2</accession>
<dbReference type="EMBL" id="JACOPB010000018">
    <property type="protein sequence ID" value="MBC5711403.1"/>
    <property type="molecule type" value="Genomic_DNA"/>
</dbReference>
<keyword evidence="3" id="KW-0677">Repeat</keyword>
<dbReference type="Proteomes" id="UP000634672">
    <property type="component" value="Unassembled WGS sequence"/>
</dbReference>